<comment type="caution">
    <text evidence="1">The sequence shown here is derived from an EMBL/GenBank/DDBJ whole genome shotgun (WGS) entry which is preliminary data.</text>
</comment>
<sequence>MVGLDHHIRAEAQQNPLLNRGVGFYIDLARTFLFGQRQRQNQVFKMRTHADDDRIELFHVQFPDHVGIADVGHQRLGHLVADAHDRFAVAVHDHHMMTGGAELHRNLRPERSRSEYRVCSLHRHSSYPMIIRSSG</sequence>
<evidence type="ECO:0000313" key="1">
    <source>
        <dbReference type="EMBL" id="MPM75620.1"/>
    </source>
</evidence>
<name>A0A645CFC1_9ZZZZ</name>
<proteinExistence type="predicted"/>
<protein>
    <submittedName>
        <fullName evidence="1">Uncharacterized protein</fullName>
    </submittedName>
</protein>
<gene>
    <name evidence="1" type="ORF">SDC9_122614</name>
</gene>
<dbReference type="EMBL" id="VSSQ01026747">
    <property type="protein sequence ID" value="MPM75620.1"/>
    <property type="molecule type" value="Genomic_DNA"/>
</dbReference>
<accession>A0A645CFC1</accession>
<dbReference type="AlphaFoldDB" id="A0A645CFC1"/>
<organism evidence="1">
    <name type="scientific">bioreactor metagenome</name>
    <dbReference type="NCBI Taxonomy" id="1076179"/>
    <lineage>
        <taxon>unclassified sequences</taxon>
        <taxon>metagenomes</taxon>
        <taxon>ecological metagenomes</taxon>
    </lineage>
</organism>
<reference evidence="1" key="1">
    <citation type="submission" date="2019-08" db="EMBL/GenBank/DDBJ databases">
        <authorList>
            <person name="Kucharzyk K."/>
            <person name="Murdoch R.W."/>
            <person name="Higgins S."/>
            <person name="Loffler F."/>
        </authorList>
    </citation>
    <scope>NUCLEOTIDE SEQUENCE</scope>
</reference>